<comment type="caution">
    <text evidence="6">The sequence shown here is derived from an EMBL/GenBank/DDBJ whole genome shotgun (WGS) entry which is preliminary data.</text>
</comment>
<dbReference type="Pfam" id="PF02984">
    <property type="entry name" value="Cyclin_C"/>
    <property type="match status" value="1"/>
</dbReference>
<evidence type="ECO:0000256" key="1">
    <source>
        <dbReference type="ARBA" id="ARBA00009065"/>
    </source>
</evidence>
<name>A0A8S9FXB0_BRACR</name>
<evidence type="ECO:0000259" key="5">
    <source>
        <dbReference type="SMART" id="SM01332"/>
    </source>
</evidence>
<dbReference type="EMBL" id="QGKW02002228">
    <property type="protein sequence ID" value="KAF2537659.1"/>
    <property type="molecule type" value="Genomic_DNA"/>
</dbReference>
<evidence type="ECO:0000256" key="4">
    <source>
        <dbReference type="ARBA" id="ARBA00023306"/>
    </source>
</evidence>
<dbReference type="Gene3D" id="1.10.472.10">
    <property type="entry name" value="Cyclin-like"/>
    <property type="match status" value="1"/>
</dbReference>
<dbReference type="GO" id="GO:0051301">
    <property type="term" value="P:cell division"/>
    <property type="evidence" value="ECO:0007669"/>
    <property type="project" value="UniProtKB-KW"/>
</dbReference>
<feature type="domain" description="Cyclin C-terminal" evidence="5">
    <location>
        <begin position="16"/>
        <end position="141"/>
    </location>
</feature>
<dbReference type="SMART" id="SM01332">
    <property type="entry name" value="Cyclin_C"/>
    <property type="match status" value="1"/>
</dbReference>
<gene>
    <name evidence="6" type="ORF">F2Q68_00019057</name>
</gene>
<sequence length="142" mass="15651">MELLVLNRLEWRLRAITPCSYIRYFLRKMSKCDQEPSNTLISRSLQLIARKTKGIGFLDFRPSEVAAAVALSVSGEMHTVHFENSPLFSLLQKESVKKIGDMIGSDGSGLCSQTPNGVLDVSASCFSFKAHDSSSSSHTHLS</sequence>
<dbReference type="Proteomes" id="UP000712281">
    <property type="component" value="Unassembled WGS sequence"/>
</dbReference>
<evidence type="ECO:0000313" key="7">
    <source>
        <dbReference type="Proteomes" id="UP000712281"/>
    </source>
</evidence>
<organism evidence="6 7">
    <name type="scientific">Brassica cretica</name>
    <name type="common">Mustard</name>
    <dbReference type="NCBI Taxonomy" id="69181"/>
    <lineage>
        <taxon>Eukaryota</taxon>
        <taxon>Viridiplantae</taxon>
        <taxon>Streptophyta</taxon>
        <taxon>Embryophyta</taxon>
        <taxon>Tracheophyta</taxon>
        <taxon>Spermatophyta</taxon>
        <taxon>Magnoliopsida</taxon>
        <taxon>eudicotyledons</taxon>
        <taxon>Gunneridae</taxon>
        <taxon>Pentapetalae</taxon>
        <taxon>rosids</taxon>
        <taxon>malvids</taxon>
        <taxon>Brassicales</taxon>
        <taxon>Brassicaceae</taxon>
        <taxon>Brassiceae</taxon>
        <taxon>Brassica</taxon>
    </lineage>
</organism>
<keyword evidence="4" id="KW-0131">Cell cycle</keyword>
<proteinExistence type="inferred from homology"/>
<dbReference type="InterPro" id="IPR004367">
    <property type="entry name" value="Cyclin_C-dom"/>
</dbReference>
<protein>
    <recommendedName>
        <fullName evidence="5">Cyclin C-terminal domain-containing protein</fullName>
    </recommendedName>
</protein>
<accession>A0A8S9FXB0</accession>
<keyword evidence="3" id="KW-0195">Cyclin</keyword>
<reference evidence="6" key="1">
    <citation type="submission" date="2019-12" db="EMBL/GenBank/DDBJ databases">
        <title>Genome sequencing and annotation of Brassica cretica.</title>
        <authorList>
            <person name="Studholme D.J."/>
            <person name="Sarris P.F."/>
        </authorList>
    </citation>
    <scope>NUCLEOTIDE SEQUENCE</scope>
    <source>
        <strain evidence="6">PFS-001/15</strain>
        <tissue evidence="6">Leaf</tissue>
    </source>
</reference>
<evidence type="ECO:0000256" key="2">
    <source>
        <dbReference type="ARBA" id="ARBA00022618"/>
    </source>
</evidence>
<evidence type="ECO:0000256" key="3">
    <source>
        <dbReference type="ARBA" id="ARBA00023127"/>
    </source>
</evidence>
<evidence type="ECO:0000313" key="6">
    <source>
        <dbReference type="EMBL" id="KAF2537659.1"/>
    </source>
</evidence>
<comment type="similarity">
    <text evidence="1">Belongs to the cyclin family. Cyclin D subfamily.</text>
</comment>
<dbReference type="CDD" id="cd20544">
    <property type="entry name" value="CYCLIN_AtCycD-like_rpt2"/>
    <property type="match status" value="1"/>
</dbReference>
<dbReference type="AlphaFoldDB" id="A0A8S9FXB0"/>
<keyword evidence="2" id="KW-0132">Cell division</keyword>
<dbReference type="FunFam" id="1.10.472.10:FF:000040">
    <property type="entry name" value="D6-type cyclin"/>
    <property type="match status" value="1"/>
</dbReference>